<keyword evidence="3 10" id="KW-0812">Transmembrane</keyword>
<feature type="transmembrane region" description="Helical" evidence="10">
    <location>
        <begin position="97"/>
        <end position="118"/>
    </location>
</feature>
<keyword evidence="9" id="KW-0407">Ion channel</keyword>
<dbReference type="KEGG" id="spar:SPRG_06226"/>
<accession>A0A067CCJ5</accession>
<feature type="transmembrane region" description="Helical" evidence="10">
    <location>
        <begin position="399"/>
        <end position="420"/>
    </location>
</feature>
<feature type="transmembrane region" description="Helical" evidence="10">
    <location>
        <begin position="130"/>
        <end position="147"/>
    </location>
</feature>
<feature type="transmembrane region" description="Helical" evidence="10">
    <location>
        <begin position="440"/>
        <end position="459"/>
    </location>
</feature>
<dbReference type="PANTHER" id="PTHR46988">
    <property type="entry name" value="TWO PORE CALCIUM CHANNEL PROTEIN 1"/>
    <property type="match status" value="1"/>
</dbReference>
<dbReference type="VEuPathDB" id="FungiDB:SPRG_06226"/>
<dbReference type="OMA" id="EVVFDMY"/>
<dbReference type="Pfam" id="PF00520">
    <property type="entry name" value="Ion_trans"/>
    <property type="match status" value="2"/>
</dbReference>
<evidence type="ECO:0000256" key="3">
    <source>
        <dbReference type="ARBA" id="ARBA00022692"/>
    </source>
</evidence>
<feature type="transmembrane region" description="Helical" evidence="10">
    <location>
        <begin position="186"/>
        <end position="205"/>
    </location>
</feature>
<keyword evidence="4" id="KW-0677">Repeat</keyword>
<feature type="transmembrane region" description="Helical" evidence="10">
    <location>
        <begin position="246"/>
        <end position="267"/>
    </location>
</feature>
<feature type="domain" description="Ion transport" evidence="11">
    <location>
        <begin position="397"/>
        <end position="641"/>
    </location>
</feature>
<feature type="domain" description="Ion transport" evidence="11">
    <location>
        <begin position="130"/>
        <end position="280"/>
    </location>
</feature>
<keyword evidence="8 10" id="KW-0472">Membrane</keyword>
<feature type="transmembrane region" description="Helical" evidence="10">
    <location>
        <begin position="503"/>
        <end position="524"/>
    </location>
</feature>
<evidence type="ECO:0000256" key="9">
    <source>
        <dbReference type="ARBA" id="ARBA00023303"/>
    </source>
</evidence>
<feature type="transmembrane region" description="Helical" evidence="10">
    <location>
        <begin position="49"/>
        <end position="65"/>
    </location>
</feature>
<evidence type="ECO:0000256" key="4">
    <source>
        <dbReference type="ARBA" id="ARBA00022737"/>
    </source>
</evidence>
<dbReference type="Gene3D" id="1.20.120.350">
    <property type="entry name" value="Voltage-gated potassium channels. Chain C"/>
    <property type="match status" value="1"/>
</dbReference>
<evidence type="ECO:0000313" key="12">
    <source>
        <dbReference type="EMBL" id="KDO28178.1"/>
    </source>
</evidence>
<dbReference type="InterPro" id="IPR005821">
    <property type="entry name" value="Ion_trans_dom"/>
</dbReference>
<keyword evidence="6 10" id="KW-1133">Transmembrane helix</keyword>
<reference evidence="12 13" key="1">
    <citation type="journal article" date="2013" name="PLoS Genet.">
        <title>Distinctive expansion of potential virulence genes in the genome of the oomycete fish pathogen Saprolegnia parasitica.</title>
        <authorList>
            <person name="Jiang R.H."/>
            <person name="de Bruijn I."/>
            <person name="Haas B.J."/>
            <person name="Belmonte R."/>
            <person name="Lobach L."/>
            <person name="Christie J."/>
            <person name="van den Ackerveken G."/>
            <person name="Bottin A."/>
            <person name="Bulone V."/>
            <person name="Diaz-Moreno S.M."/>
            <person name="Dumas B."/>
            <person name="Fan L."/>
            <person name="Gaulin E."/>
            <person name="Govers F."/>
            <person name="Grenville-Briggs L.J."/>
            <person name="Horner N.R."/>
            <person name="Levin J.Z."/>
            <person name="Mammella M."/>
            <person name="Meijer H.J."/>
            <person name="Morris P."/>
            <person name="Nusbaum C."/>
            <person name="Oome S."/>
            <person name="Phillips A.J."/>
            <person name="van Rooyen D."/>
            <person name="Rzeszutek E."/>
            <person name="Saraiva M."/>
            <person name="Secombes C.J."/>
            <person name="Seidl M.F."/>
            <person name="Snel B."/>
            <person name="Stassen J.H."/>
            <person name="Sykes S."/>
            <person name="Tripathy S."/>
            <person name="van den Berg H."/>
            <person name="Vega-Arreguin J.C."/>
            <person name="Wawra S."/>
            <person name="Young S.K."/>
            <person name="Zeng Q."/>
            <person name="Dieguez-Uribeondo J."/>
            <person name="Russ C."/>
            <person name="Tyler B.M."/>
            <person name="van West P."/>
        </authorList>
    </citation>
    <scope>NUCLEOTIDE SEQUENCE [LARGE SCALE GENOMIC DNA]</scope>
    <source>
        <strain evidence="12 13">CBS 223.65</strain>
    </source>
</reference>
<dbReference type="GO" id="GO:0005245">
    <property type="term" value="F:voltage-gated calcium channel activity"/>
    <property type="evidence" value="ECO:0007669"/>
    <property type="project" value="InterPro"/>
</dbReference>
<comment type="subcellular location">
    <subcellularLocation>
        <location evidence="1">Membrane</location>
        <topology evidence="1">Multi-pass membrane protein</topology>
    </subcellularLocation>
</comment>
<feature type="transmembrane region" description="Helical" evidence="10">
    <location>
        <begin position="614"/>
        <end position="641"/>
    </location>
</feature>
<dbReference type="GeneID" id="24128585"/>
<feature type="transmembrane region" description="Helical" evidence="10">
    <location>
        <begin position="153"/>
        <end position="174"/>
    </location>
</feature>
<keyword evidence="2" id="KW-0813">Transport</keyword>
<evidence type="ECO:0000259" key="11">
    <source>
        <dbReference type="Pfam" id="PF00520"/>
    </source>
</evidence>
<evidence type="ECO:0000256" key="5">
    <source>
        <dbReference type="ARBA" id="ARBA00022837"/>
    </source>
</evidence>
<gene>
    <name evidence="12" type="ORF">SPRG_06226</name>
</gene>
<feature type="transmembrane region" description="Helical" evidence="10">
    <location>
        <begin position="531"/>
        <end position="550"/>
    </location>
</feature>
<keyword evidence="13" id="KW-1185">Reference proteome</keyword>
<evidence type="ECO:0000256" key="2">
    <source>
        <dbReference type="ARBA" id="ARBA00022448"/>
    </source>
</evidence>
<dbReference type="STRING" id="695850.A0A067CCJ5"/>
<evidence type="ECO:0000256" key="8">
    <source>
        <dbReference type="ARBA" id="ARBA00023136"/>
    </source>
</evidence>
<dbReference type="Gene3D" id="1.10.287.70">
    <property type="match status" value="2"/>
</dbReference>
<evidence type="ECO:0000256" key="6">
    <source>
        <dbReference type="ARBA" id="ARBA00022989"/>
    </source>
</evidence>
<dbReference type="RefSeq" id="XP_012201005.1">
    <property type="nucleotide sequence ID" value="XM_012345615.1"/>
</dbReference>
<sequence length="673" mass="75896">MDEAAKVREAAWLVEDAFAGIARPHPDCSQSVNVACFNLSYRLYYPRRLAVLLLLLLSYVEVPFWCRGVDARAPCGDPGAPVTPLTFNLPTLSRSTALLVELSCLGVVGVSDLLLVVALRRHFAARRDRVMVLLLTIAACMNRLFLGDVAAQIALFLRLGIFVLTFQTVRSTYLKMFAVLNKVQHILSLVAVYVCFFGWLATILFQDTAEGGTMSTYVESSWQMLILLTTANFPDVMLPAYNKSRWQASFFIFFLCFGLFFLLNVILAQIFSNYQQIASSEAIDLDDNRQRMLTEAYDILSSMRPPPLDVALCHQLLLELQRYRAAPRTTQSHRLLIVEELDVKGLGLIARHDFTRLCEVMLATTRARLHQPSEVQRWCPRLASTHCFRAFCSMVQHRFFELSIDVLLVLNALVIMIEFATPAHATGLRNWELVDSGFSLVYVLEMLCKLLVYGASAYWDDGRNRFDALITVTSLIIDVYAYIPNAYNDHMMVKVLLTTRCLRILRLIMNISHYRVIFLTWLRLLPVGKSLLLVLFCNMNLFAALGHVLFGGKISPSRMNSEFPASSYTTSGYAANNFNDIPSGMVTLFELLVVNNWFVIAEGHVLVTSIYARFFFIAFWLLGVILTLNLFVASILDAFALEFASNQRQMSVLKPLAISDTRSPLAHTSLPSP</sequence>
<name>A0A067CCJ5_SAPPC</name>
<dbReference type="AlphaFoldDB" id="A0A067CCJ5"/>
<dbReference type="InterPro" id="IPR044581">
    <property type="entry name" value="TPC1_plant"/>
</dbReference>
<keyword evidence="5" id="KW-0106">Calcium</keyword>
<keyword evidence="7" id="KW-0406">Ion transport</keyword>
<dbReference type="GO" id="GO:0016020">
    <property type="term" value="C:membrane"/>
    <property type="evidence" value="ECO:0007669"/>
    <property type="project" value="UniProtKB-SubCell"/>
</dbReference>
<dbReference type="EMBL" id="KK583212">
    <property type="protein sequence ID" value="KDO28178.1"/>
    <property type="molecule type" value="Genomic_DNA"/>
</dbReference>
<dbReference type="PANTHER" id="PTHR46988:SF2">
    <property type="entry name" value="TWO PORE CALCIUM CHANNEL PROTEIN 1"/>
    <property type="match status" value="1"/>
</dbReference>
<dbReference type="SUPFAM" id="SSF81324">
    <property type="entry name" value="Voltage-gated potassium channels"/>
    <property type="match status" value="2"/>
</dbReference>
<organism evidence="12 13">
    <name type="scientific">Saprolegnia parasitica (strain CBS 223.65)</name>
    <dbReference type="NCBI Taxonomy" id="695850"/>
    <lineage>
        <taxon>Eukaryota</taxon>
        <taxon>Sar</taxon>
        <taxon>Stramenopiles</taxon>
        <taxon>Oomycota</taxon>
        <taxon>Saprolegniomycetes</taxon>
        <taxon>Saprolegniales</taxon>
        <taxon>Saprolegniaceae</taxon>
        <taxon>Saprolegnia</taxon>
    </lineage>
</organism>
<dbReference type="InterPro" id="IPR027359">
    <property type="entry name" value="Volt_channel_dom_sf"/>
</dbReference>
<protein>
    <recommendedName>
        <fullName evidence="11">Ion transport domain-containing protein</fullName>
    </recommendedName>
</protein>
<evidence type="ECO:0000313" key="13">
    <source>
        <dbReference type="Proteomes" id="UP000030745"/>
    </source>
</evidence>
<dbReference type="Proteomes" id="UP000030745">
    <property type="component" value="Unassembled WGS sequence"/>
</dbReference>
<evidence type="ECO:0000256" key="1">
    <source>
        <dbReference type="ARBA" id="ARBA00004141"/>
    </source>
</evidence>
<proteinExistence type="predicted"/>
<dbReference type="OrthoDB" id="416585at2759"/>
<evidence type="ECO:0000256" key="7">
    <source>
        <dbReference type="ARBA" id="ARBA00023065"/>
    </source>
</evidence>
<evidence type="ECO:0000256" key="10">
    <source>
        <dbReference type="SAM" id="Phobius"/>
    </source>
</evidence>
<feature type="transmembrane region" description="Helical" evidence="10">
    <location>
        <begin position="466"/>
        <end position="483"/>
    </location>
</feature>